<name>A0A0H5Q949_9ZZZZ</name>
<geneLocation type="plasmid" evidence="1">
    <name>pRGRH1790</name>
</geneLocation>
<dbReference type="EMBL" id="LN854289">
    <property type="protein sequence ID" value="CRY97910.1"/>
    <property type="molecule type" value="Genomic_DNA"/>
</dbReference>
<accession>A0A0H5Q949</accession>
<organism evidence="1">
    <name type="scientific">uncultured prokaryote</name>
    <dbReference type="NCBI Taxonomy" id="198431"/>
    <lineage>
        <taxon>unclassified sequences</taxon>
        <taxon>environmental samples</taxon>
    </lineage>
</organism>
<evidence type="ECO:0000313" key="1">
    <source>
        <dbReference type="EMBL" id="CRY97910.1"/>
    </source>
</evidence>
<keyword evidence="1" id="KW-0614">Plasmid</keyword>
<dbReference type="AlphaFoldDB" id="A0A0H5Q949"/>
<sequence>MEKTNTTYTPIGNLIHSLPEIERKRNGFLKAMFGSKYSLTYRPTGAVIKPHTETYGAELAEEIQHIVCTGITDDMPDLTPHANGNVMIQAYISHDGRFCAMQALRFLDFEYSPVTEPHVYTGDKAQDIVCKLTGRA</sequence>
<protein>
    <submittedName>
        <fullName evidence="1">Uncharacterized protein</fullName>
    </submittedName>
</protein>
<proteinExistence type="predicted"/>
<reference evidence="1" key="1">
    <citation type="submission" date="2015-06" db="EMBL/GenBank/DDBJ databases">
        <authorList>
            <person name="Joergensen T."/>
        </authorList>
    </citation>
    <scope>NUCLEOTIDE SEQUENCE</scope>
    <source>
        <plasmid evidence="1">pRGRH1790</plasmid>
    </source>
</reference>
<reference evidence="1" key="2">
    <citation type="submission" date="2015-07" db="EMBL/GenBank/DDBJ databases">
        <title>Plasmids, circular viruses and viroids from rat gut.</title>
        <authorList>
            <person name="Jorgensen T.J."/>
            <person name="Hansen M.A."/>
            <person name="Xu Z."/>
            <person name="Tabak M.A."/>
            <person name="Sorensen S.J."/>
            <person name="Hansen L.H."/>
        </authorList>
    </citation>
    <scope>NUCLEOTIDE SEQUENCE</scope>
    <source>
        <plasmid evidence="1">pRGRH1790</plasmid>
    </source>
</reference>